<evidence type="ECO:0000256" key="2">
    <source>
        <dbReference type="ARBA" id="ARBA00023235"/>
    </source>
</evidence>
<sequence>MRFSGVLPLLPALLAAAPAHAQSGSSISVSVFGALSSAAATATGSVASSAASTASSTSSAAPQQTPGFVNNGTVGMYPCAGGNPDSVNTPLSNRTDAAMPADSSSTAAASSSDASSALGQMTLNSTSSSSRLYALGIDYGSCPEAQAPAYPTQPIHLRAPDDSVRATFSPYGAGVTELWVKDRSGKFRDVVLGFDNITNYLTDPLHPNFGPIVGRYANRIQNGTYEIDGTTYHAPLNENNVSTLHGGTVGYDRSPFEIVSLNASAVTFALTDPDGNQGFPGTVRSHVSYALRAGGVWSIAMNATVTEKKSPIMLSSHAYWNLDGYKREDNETTILDHVLHLPQADKYIETDSLLIPRGPVPDVDGTPFDFREARPLSERFNQTEGICGPECFGWDSCWVQSSPDLAQPAIEMYSPQSGIKVSVVSDQPAIQVYTCSGISGAKGSLPRKRSQGGDGTLAQIYENHSCIVLEMEEWIDGINHPEWNRTQIYAPEGQPYIWNADYTFSQVDESGNAVSSNATSTQSSSASAAASATSSVGAAASTSST</sequence>
<feature type="chain" id="PRO_5016373670" evidence="5">
    <location>
        <begin position="22"/>
        <end position="545"/>
    </location>
</feature>
<dbReference type="InterPro" id="IPR008183">
    <property type="entry name" value="Aldose_1/G6P_1-epimerase"/>
</dbReference>
<feature type="compositionally biased region" description="Low complexity" evidence="4">
    <location>
        <begin position="96"/>
        <end position="115"/>
    </location>
</feature>
<evidence type="ECO:0000256" key="4">
    <source>
        <dbReference type="SAM" id="MobiDB-lite"/>
    </source>
</evidence>
<dbReference type="CDD" id="cd09019">
    <property type="entry name" value="galactose_mutarotase_like"/>
    <property type="match status" value="1"/>
</dbReference>
<feature type="compositionally biased region" description="Polar residues" evidence="4">
    <location>
        <begin position="85"/>
        <end position="95"/>
    </location>
</feature>
<keyword evidence="2" id="KW-0413">Isomerase</keyword>
<organism evidence="6 7">
    <name type="scientific">Tilletiopsis washingtonensis</name>
    <dbReference type="NCBI Taxonomy" id="58919"/>
    <lineage>
        <taxon>Eukaryota</taxon>
        <taxon>Fungi</taxon>
        <taxon>Dikarya</taxon>
        <taxon>Basidiomycota</taxon>
        <taxon>Ustilaginomycotina</taxon>
        <taxon>Exobasidiomycetes</taxon>
        <taxon>Entylomatales</taxon>
        <taxon>Entylomatales incertae sedis</taxon>
        <taxon>Tilletiopsis</taxon>
    </lineage>
</organism>
<dbReference type="GO" id="GO:0030246">
    <property type="term" value="F:carbohydrate binding"/>
    <property type="evidence" value="ECO:0007669"/>
    <property type="project" value="InterPro"/>
</dbReference>
<feature type="region of interest" description="Disordered" evidence="4">
    <location>
        <begin position="85"/>
        <end position="115"/>
    </location>
</feature>
<proteinExistence type="inferred from homology"/>
<name>A0A316ZAY8_9BASI</name>
<dbReference type="GO" id="GO:0004034">
    <property type="term" value="F:aldose 1-epimerase activity"/>
    <property type="evidence" value="ECO:0007669"/>
    <property type="project" value="TreeGrafter"/>
</dbReference>
<accession>A0A316ZAY8</accession>
<dbReference type="GO" id="GO:0006006">
    <property type="term" value="P:glucose metabolic process"/>
    <property type="evidence" value="ECO:0007669"/>
    <property type="project" value="TreeGrafter"/>
</dbReference>
<dbReference type="PANTHER" id="PTHR10091:SF6">
    <property type="entry name" value="1-EPIMERASE, PUTATIVE (AFU_ORTHOLOGUE AFUA_3G13240)-RELATED"/>
    <property type="match status" value="1"/>
</dbReference>
<evidence type="ECO:0000256" key="5">
    <source>
        <dbReference type="SAM" id="SignalP"/>
    </source>
</evidence>
<evidence type="ECO:0000256" key="1">
    <source>
        <dbReference type="ARBA" id="ARBA00006206"/>
    </source>
</evidence>
<dbReference type="GeneID" id="37269625"/>
<evidence type="ECO:0000313" key="7">
    <source>
        <dbReference type="Proteomes" id="UP000245946"/>
    </source>
</evidence>
<dbReference type="GO" id="GO:0033499">
    <property type="term" value="P:galactose catabolic process via UDP-galactose, Leloir pathway"/>
    <property type="evidence" value="ECO:0007669"/>
    <property type="project" value="TreeGrafter"/>
</dbReference>
<feature type="region of interest" description="Disordered" evidence="4">
    <location>
        <begin position="511"/>
        <end position="545"/>
    </location>
</feature>
<dbReference type="SUPFAM" id="SSF74650">
    <property type="entry name" value="Galactose mutarotase-like"/>
    <property type="match status" value="1"/>
</dbReference>
<dbReference type="InterPro" id="IPR011013">
    <property type="entry name" value="Gal_mutarotase_sf_dom"/>
</dbReference>
<dbReference type="Proteomes" id="UP000245946">
    <property type="component" value="Unassembled WGS sequence"/>
</dbReference>
<reference evidence="6 7" key="1">
    <citation type="journal article" date="2018" name="Mol. Biol. Evol.">
        <title>Broad Genomic Sampling Reveals a Smut Pathogenic Ancestry of the Fungal Clade Ustilaginomycotina.</title>
        <authorList>
            <person name="Kijpornyongpan T."/>
            <person name="Mondo S.J."/>
            <person name="Barry K."/>
            <person name="Sandor L."/>
            <person name="Lee J."/>
            <person name="Lipzen A."/>
            <person name="Pangilinan J."/>
            <person name="LaButti K."/>
            <person name="Hainaut M."/>
            <person name="Henrissat B."/>
            <person name="Grigoriev I.V."/>
            <person name="Spatafora J.W."/>
            <person name="Aime M.C."/>
        </authorList>
    </citation>
    <scope>NUCLEOTIDE SEQUENCE [LARGE SCALE GENOMIC DNA]</scope>
    <source>
        <strain evidence="6 7">MCA 4186</strain>
    </source>
</reference>
<dbReference type="EMBL" id="KZ819290">
    <property type="protein sequence ID" value="PWN98709.1"/>
    <property type="molecule type" value="Genomic_DNA"/>
</dbReference>
<evidence type="ECO:0000256" key="3">
    <source>
        <dbReference type="ARBA" id="ARBA00023277"/>
    </source>
</evidence>
<keyword evidence="5" id="KW-0732">Signal</keyword>
<feature type="signal peptide" evidence="5">
    <location>
        <begin position="1"/>
        <end position="21"/>
    </location>
</feature>
<protein>
    <submittedName>
        <fullName evidence="6">Galactose mutarotase-like protein</fullName>
    </submittedName>
</protein>
<feature type="compositionally biased region" description="Low complexity" evidence="4">
    <location>
        <begin position="513"/>
        <end position="545"/>
    </location>
</feature>
<dbReference type="InterPro" id="IPR047215">
    <property type="entry name" value="Galactose_mutarotase-like"/>
</dbReference>
<evidence type="ECO:0000313" key="6">
    <source>
        <dbReference type="EMBL" id="PWN98709.1"/>
    </source>
</evidence>
<dbReference type="RefSeq" id="XP_025598988.1">
    <property type="nucleotide sequence ID" value="XM_025742081.1"/>
</dbReference>
<keyword evidence="7" id="KW-1185">Reference proteome</keyword>
<dbReference type="OrthoDB" id="274691at2759"/>
<dbReference type="PANTHER" id="PTHR10091">
    <property type="entry name" value="ALDOSE-1-EPIMERASE"/>
    <property type="match status" value="1"/>
</dbReference>
<comment type="similarity">
    <text evidence="1">Belongs to the aldose epimerase family.</text>
</comment>
<dbReference type="AlphaFoldDB" id="A0A316ZAY8"/>
<keyword evidence="3" id="KW-0119">Carbohydrate metabolism</keyword>
<dbReference type="STRING" id="58919.A0A316ZAY8"/>
<gene>
    <name evidence="6" type="ORF">FA09DRAFT_329217</name>
</gene>
<dbReference type="InterPro" id="IPR014718">
    <property type="entry name" value="GH-type_carb-bd"/>
</dbReference>
<dbReference type="Pfam" id="PF01263">
    <property type="entry name" value="Aldose_epim"/>
    <property type="match status" value="1"/>
</dbReference>
<dbReference type="Gene3D" id="2.70.98.10">
    <property type="match status" value="1"/>
</dbReference>